<feature type="region of interest" description="Disordered" evidence="1">
    <location>
        <begin position="155"/>
        <end position="222"/>
    </location>
</feature>
<feature type="compositionally biased region" description="Polar residues" evidence="1">
    <location>
        <begin position="553"/>
        <end position="569"/>
    </location>
</feature>
<feature type="region of interest" description="Disordered" evidence="1">
    <location>
        <begin position="1517"/>
        <end position="1540"/>
    </location>
</feature>
<feature type="compositionally biased region" description="Polar residues" evidence="1">
    <location>
        <begin position="1280"/>
        <end position="1305"/>
    </location>
</feature>
<feature type="compositionally biased region" description="Basic and acidic residues" evidence="1">
    <location>
        <begin position="1002"/>
        <end position="1028"/>
    </location>
</feature>
<feature type="region of interest" description="Disordered" evidence="1">
    <location>
        <begin position="553"/>
        <end position="582"/>
    </location>
</feature>
<feature type="compositionally biased region" description="Basic and acidic residues" evidence="1">
    <location>
        <begin position="180"/>
        <end position="193"/>
    </location>
</feature>
<sequence>MGTKSAPPDCRSNNLDEQTFKCCKDLIDDQFCNPKNLTRPEKTPVPHYHLQTAEKHTLKHYEDQIDDQSCNPTQSELDYAWINSLRSFSKKEQRCPWISPAGDPPYIYGEDHNSVKVPNIPPREIFTHPAPPDIRSYMGRPTVGSQLNLLLTKEQTKVSRPKPPPVGGQSLQKLLPSKSPEAKTQKTESKHNEQSFTRGQFGSASKANRPQTSRGPRYPDRSMNMEVESIRSASNLAQGLREEDTGPAEDGTPGAFSSLTSQEQIKLYDPHHLPRSSDFLDLIGLFEEPDVVLTNPEFLNFPKDVENAVLSPIATCLPSKQLETDKSISRRYSQTKGLGKSRRHQLFGSSAGDYQKSSYGPRSIGKEQSRNGPDPDLLSSRLLLASSYKVQSAASEVSKRSNELKTMVSNPLGYKRSCTDTRYEVRKTERSPVHTTGDSSMPGKTEEEIEDAFFANSAFRSGSIEASVQSLDLANPFNSPDPMGSPESLVQLEQLTTDEPSVGKLDGKPEVSAVISTKTTATAVPDRGPFFKQIICVVPEAYKACKLPQDGVKSSSATTIQKMKQSTKGSKPVNGPRPKKKVKKKVFIMQVKNSEKPTLVIKQDADRIMDRLKNSKSDDHIYRKKQAGRFNTNLPKIYRHTGKEKPAKKNPETEETMPLTPKMITKPLCSDGQQVRPRIRTYLQSYILKSGLELPIYDGYLQKYYIETLKDKMVKAHNEPEPEEFLIYKTTKVPGKRNSRSNMPKRKIDTSVPEPTHPWPHTDAASSSMPPTRQNAIQGKSLKTWEDDTEARNKQNLVSLPRELDDVITPPDENFMNELNRRRLLKSGEQNLNESREPIGELLTQYMEMKNYIDTVFDNFISKGVGAPVNNVQLDEAGTEIRNVEDKQTLRTQQESSSSRGSQLLSTSYQDPVETIQTKSFPEQAMTIPNTTIATNQPHSSSSFTNTKPDWNRSIPVTYRKPKTKSHAASSTARPSLAKRRSSSDRQTQESRNEVSFIETEESCKKSVYTDKQESCQGGDSDHRRTDPELNCLTSGKPRILSPMKRPRSLKRKSSSFTQADRPRNDVRLRETQESRRHQSEFGNRLISEDQASSTPSCAGVDDRFTSEGRRRSSFCAHSSMKQGRLKRKSLSYSQAQDSWIEMRSNEREHSQERSCDTKRKQSRLQNGVDPEEQTSEDPSAGNGERSLPIASRELRRNRHVISSPVQSETLKRESSSNTQVVEESQNEVSFTETHDTSERSSYRTTQESRNESDSEERITSDNRLPSSPSLVGTGPRINSHATISSMEQPRRSSNYTHTQKSSNEVFMETQDSWERSSSSQTQESYHESDSGSGAETEPWSNPSHTGLADRQDDSTASTSQGEVPALLNLNDSAVTSATSSTTAETMTGRSTTSADEVAKSSEKSWSRRRSSLPEATPLPSDQSGTENLTRRKSTGETEFQVTHSKTMKSWFLNPRISLSKIAPFLVSSKTSLSTRVEIAESCQKDLSSTDIALTASSEITHDFQKTISTTFHSSVSTESSVGTGFSSSAEPESKPDISTTHLITENGNAETFTSTVSSIPHIPSSEEMLLQATSSLAPSEIAESGNLKVPALSHDSEPTDLSQIQSNSPSSSMRNSSPSSVNASNISWIRPRTSMLSSTSVSSPDPPRNSILPGSASCQDKSANSLPSIGQPADEDTSSPLRKSFTEVPGLSDKVIGRRHSLRRTSLAGEQLSSNRTSMVQRKSSSPTTTYPEYDGGVMLQDSPKRSHQGHLLSASESLASTIALKTPSDFDNSTELKFGYSTTPSQPDSESAFTPTGVSIPTISSQQDRSVADGLAATTTDACAGIKLQQKNFTTKPQMNNKTTDVHPCIACIAAAQRPPKPPRYPRELEDDDKDTCLGQVLKRNFDPRPGDVMIVRERRLHLHRDKGYVSFYTSENQNYNWSMGDFILRIGRFHGAKNWIVGDSCKLYQHSHSRQWMLVGIVSRPERTLPLVVREEEKVDTPSHSMVPRRGDFLVRLKSLEGPSQLEAWNCRTKVNPGDILARVYVGDVGLRCDPKEALEGQVELYIYGGKSTSWIFMGRDIRRFRDGHDI</sequence>
<evidence type="ECO:0000256" key="1">
    <source>
        <dbReference type="SAM" id="MobiDB-lite"/>
    </source>
</evidence>
<keyword evidence="3" id="KW-1185">Reference proteome</keyword>
<name>A0ABD3I9S2_9MARC</name>
<feature type="compositionally biased region" description="Low complexity" evidence="1">
    <location>
        <begin position="1373"/>
        <end position="1388"/>
    </location>
</feature>
<feature type="compositionally biased region" description="Basic and acidic residues" evidence="1">
    <location>
        <begin position="982"/>
        <end position="993"/>
    </location>
</feature>
<feature type="compositionally biased region" description="Polar residues" evidence="1">
    <location>
        <begin position="1262"/>
        <end position="1271"/>
    </location>
</feature>
<protein>
    <submittedName>
        <fullName evidence="2">Uncharacterized protein</fullName>
    </submittedName>
</protein>
<comment type="caution">
    <text evidence="2">The sequence shown here is derived from an EMBL/GenBank/DDBJ whole genome shotgun (WGS) entry which is preliminary data.</text>
</comment>
<evidence type="ECO:0000313" key="3">
    <source>
        <dbReference type="Proteomes" id="UP001633002"/>
    </source>
</evidence>
<feature type="compositionally biased region" description="Polar residues" evidence="1">
    <location>
        <begin position="194"/>
        <end position="214"/>
    </location>
</feature>
<feature type="compositionally biased region" description="Basic and acidic residues" evidence="1">
    <location>
        <begin position="1233"/>
        <end position="1261"/>
    </location>
</feature>
<feature type="compositionally biased region" description="Polar residues" evidence="1">
    <location>
        <begin position="764"/>
        <end position="778"/>
    </location>
</feature>
<feature type="compositionally biased region" description="Basic and acidic residues" evidence="1">
    <location>
        <begin position="1397"/>
        <end position="1406"/>
    </location>
</feature>
<accession>A0ABD3I9S2</accession>
<feature type="compositionally biased region" description="Polar residues" evidence="1">
    <location>
        <begin position="1331"/>
        <end position="1345"/>
    </location>
</feature>
<dbReference type="Proteomes" id="UP001633002">
    <property type="component" value="Unassembled WGS sequence"/>
</dbReference>
<feature type="compositionally biased region" description="Low complexity" evidence="1">
    <location>
        <begin position="1603"/>
        <end position="1644"/>
    </location>
</feature>
<feature type="compositionally biased region" description="Basic and acidic residues" evidence="1">
    <location>
        <begin position="1101"/>
        <end position="1111"/>
    </location>
</feature>
<feature type="compositionally biased region" description="Polar residues" evidence="1">
    <location>
        <begin position="1216"/>
        <end position="1232"/>
    </location>
</feature>
<feature type="region of interest" description="Disordered" evidence="1">
    <location>
        <begin position="734"/>
        <end position="787"/>
    </location>
</feature>
<feature type="region of interest" description="Disordered" evidence="1">
    <location>
        <begin position="931"/>
        <end position="1131"/>
    </location>
</feature>
<reference evidence="2 3" key="1">
    <citation type="submission" date="2024-09" db="EMBL/GenBank/DDBJ databases">
        <title>Chromosome-scale assembly of Riccia sorocarpa.</title>
        <authorList>
            <person name="Paukszto L."/>
        </authorList>
    </citation>
    <scope>NUCLEOTIDE SEQUENCE [LARGE SCALE GENOMIC DNA]</scope>
    <source>
        <strain evidence="2">LP-2024</strain>
        <tissue evidence="2">Aerial parts of the thallus</tissue>
    </source>
</reference>
<feature type="compositionally biased region" description="Basic and acidic residues" evidence="1">
    <location>
        <begin position="1061"/>
        <end position="1080"/>
    </location>
</feature>
<feature type="region of interest" description="Disordered" evidence="1">
    <location>
        <begin position="426"/>
        <end position="445"/>
    </location>
</feature>
<proteinExistence type="predicted"/>
<feature type="compositionally biased region" description="Polar residues" evidence="1">
    <location>
        <begin position="1657"/>
        <end position="1669"/>
    </location>
</feature>
<feature type="compositionally biased region" description="Polar residues" evidence="1">
    <location>
        <begin position="931"/>
        <end position="949"/>
    </location>
</feature>
<feature type="compositionally biased region" description="Low complexity" evidence="1">
    <location>
        <begin position="1517"/>
        <end position="1529"/>
    </location>
</feature>
<feature type="compositionally biased region" description="Basic residues" evidence="1">
    <location>
        <begin position="734"/>
        <end position="745"/>
    </location>
</feature>
<evidence type="ECO:0000313" key="2">
    <source>
        <dbReference type="EMBL" id="KAL3700066.1"/>
    </source>
</evidence>
<feature type="region of interest" description="Disordered" evidence="1">
    <location>
        <begin position="884"/>
        <end position="910"/>
    </location>
</feature>
<organism evidence="2 3">
    <name type="scientific">Riccia sorocarpa</name>
    <dbReference type="NCBI Taxonomy" id="122646"/>
    <lineage>
        <taxon>Eukaryota</taxon>
        <taxon>Viridiplantae</taxon>
        <taxon>Streptophyta</taxon>
        <taxon>Embryophyta</taxon>
        <taxon>Marchantiophyta</taxon>
        <taxon>Marchantiopsida</taxon>
        <taxon>Marchantiidae</taxon>
        <taxon>Marchantiales</taxon>
        <taxon>Ricciaceae</taxon>
        <taxon>Riccia</taxon>
    </lineage>
</organism>
<feature type="compositionally biased region" description="Basic and acidic residues" evidence="1">
    <location>
        <begin position="1144"/>
        <end position="1160"/>
    </location>
</feature>
<feature type="compositionally biased region" description="Polar residues" evidence="1">
    <location>
        <begin position="1712"/>
        <end position="1732"/>
    </location>
</feature>
<feature type="compositionally biased region" description="Low complexity" evidence="1">
    <location>
        <begin position="891"/>
        <end position="908"/>
    </location>
</feature>
<feature type="compositionally biased region" description="Basic residues" evidence="1">
    <location>
        <begin position="1045"/>
        <end position="1054"/>
    </location>
</feature>
<dbReference type="EMBL" id="JBJQOH010000001">
    <property type="protein sequence ID" value="KAL3700066.1"/>
    <property type="molecule type" value="Genomic_DNA"/>
</dbReference>
<feature type="region of interest" description="Disordered" evidence="1">
    <location>
        <begin position="1591"/>
        <end position="1736"/>
    </location>
</feature>
<feature type="region of interest" description="Disordered" evidence="1">
    <location>
        <begin position="327"/>
        <end position="378"/>
    </location>
</feature>
<feature type="region of interest" description="Disordered" evidence="1">
    <location>
        <begin position="236"/>
        <end position="257"/>
    </location>
</feature>
<gene>
    <name evidence="2" type="ORF">R1sor_018088</name>
</gene>
<feature type="region of interest" description="Disordered" evidence="1">
    <location>
        <begin position="1143"/>
        <end position="1441"/>
    </location>
</feature>